<reference evidence="1" key="1">
    <citation type="submission" date="2016-03" db="EMBL/GenBank/DDBJ databases">
        <title>Genomic, physiological and proteomic characterization of the T5-like bacteriophage phiR2-01 infecting Yersinia enterocolitia.</title>
        <authorList>
            <person name="Pajunen M.I."/>
            <person name="Happonen L.J."/>
            <person name="Jun J.W."/>
            <person name="Malmstrom J."/>
            <person name="Nawaz A."/>
            <person name="Mattinen L."/>
            <person name="Skurnik M."/>
        </authorList>
    </citation>
    <scope>NUCLEOTIDE SEQUENCE</scope>
</reference>
<gene>
    <name evidence="1" type="primary">g145</name>
    <name evidence="1" type="ORF">BN79_164</name>
</gene>
<dbReference type="RefSeq" id="YP_007237124.1">
    <property type="nucleotide sequence ID" value="NC_019919.2"/>
</dbReference>
<protein>
    <submittedName>
        <fullName evidence="1">Receptor-blocking protein</fullName>
    </submittedName>
</protein>
<sequence>MKKLLIAAVLLLTGCTTTTREPFCTAYVKTYEQGFATHYKLNIRDARTSGYRFPKTQLKTKYGWWELYQFDLSYGDCKVKLQQAGYL</sequence>
<keyword evidence="1" id="KW-0675">Receptor</keyword>
<name>I7J3V3_9CAUD</name>
<dbReference type="OrthoDB" id="18076at10239"/>
<keyword evidence="2" id="KW-1185">Reference proteome</keyword>
<proteinExistence type="predicted"/>
<organism evidence="1 2">
    <name type="scientific">Yersinia phage phiR2-01</name>
    <dbReference type="NCBI Taxonomy" id="1206557"/>
    <lineage>
        <taxon>Viruses</taxon>
        <taxon>Duplodnaviria</taxon>
        <taxon>Heunggongvirae</taxon>
        <taxon>Uroviricota</taxon>
        <taxon>Caudoviricetes</taxon>
        <taxon>Demerecviridae</taxon>
        <taxon>Markadamsvirinae</taxon>
        <taxon>Epseptimavirus</taxon>
        <taxon>Epseptimavirus R201</taxon>
    </lineage>
</organism>
<dbReference type="PROSITE" id="PS51257">
    <property type="entry name" value="PROKAR_LIPOPROTEIN"/>
    <property type="match status" value="1"/>
</dbReference>
<accession>I7J3V3</accession>
<dbReference type="KEGG" id="vg:14296828"/>
<dbReference type="EMBL" id="HE956708">
    <property type="protein sequence ID" value="CCI88573.1"/>
    <property type="molecule type" value="Genomic_DNA"/>
</dbReference>
<dbReference type="Proteomes" id="UP000002908">
    <property type="component" value="Segment"/>
</dbReference>
<evidence type="ECO:0000313" key="1">
    <source>
        <dbReference type="EMBL" id="CCI88573.1"/>
    </source>
</evidence>
<evidence type="ECO:0000313" key="2">
    <source>
        <dbReference type="Proteomes" id="UP000002908"/>
    </source>
</evidence>
<dbReference type="GeneID" id="14296828"/>